<sequence>MFSIRMSQLKPVPALAALTASISLATVWILYVNHLVNTATIPGNDQHWVERARVEAYGVCYDGCNDCLDVGKIEAACRMTATVQLSSVVCDASRMWFWADRYPTECLQAVGGIYKEQDLSWKRWKLRSLYFLAAVTLAPAFAIYKAADWSVKWRQHHYQGRARHRHRDGPRESASTPLLRATTVSTALVSMLLFSTSVQGYACANWHPVHNQPFVSTTDPSLFGNIHGWLSDCYIERYACGGGGERCGSSSSDDDDDKGGTTCTTTTHWCDRERADASPGDFVRGAAGLVSRCGFKMVDIVPGVVDRRIANPRIEGELWVKVSVNRFNGSEGGVDGQVLCLSEIVEWPSVGRGRERSVWSRFRLGF</sequence>
<evidence type="ECO:0000313" key="3">
    <source>
        <dbReference type="Proteomes" id="UP001174691"/>
    </source>
</evidence>
<reference evidence="2" key="1">
    <citation type="submission" date="2022-07" db="EMBL/GenBank/DDBJ databases">
        <title>Fungi with potential for degradation of polypropylene.</title>
        <authorList>
            <person name="Gostincar C."/>
        </authorList>
    </citation>
    <scope>NUCLEOTIDE SEQUENCE</scope>
    <source>
        <strain evidence="2">EXF-13287</strain>
    </source>
</reference>
<proteinExistence type="predicted"/>
<keyword evidence="3" id="KW-1185">Reference proteome</keyword>
<dbReference type="EMBL" id="JANBVN010000147">
    <property type="protein sequence ID" value="KAJ9138298.1"/>
    <property type="molecule type" value="Genomic_DNA"/>
</dbReference>
<feature type="transmembrane region" description="Helical" evidence="1">
    <location>
        <begin position="12"/>
        <end position="31"/>
    </location>
</feature>
<comment type="caution">
    <text evidence="2">The sequence shown here is derived from an EMBL/GenBank/DDBJ whole genome shotgun (WGS) entry which is preliminary data.</text>
</comment>
<keyword evidence="1" id="KW-0812">Transmembrane</keyword>
<dbReference type="AlphaFoldDB" id="A0AA38R5Y9"/>
<name>A0AA38R5Y9_9PEZI</name>
<dbReference type="Proteomes" id="UP001174691">
    <property type="component" value="Unassembled WGS sequence"/>
</dbReference>
<evidence type="ECO:0000256" key="1">
    <source>
        <dbReference type="SAM" id="Phobius"/>
    </source>
</evidence>
<feature type="transmembrane region" description="Helical" evidence="1">
    <location>
        <begin position="129"/>
        <end position="147"/>
    </location>
</feature>
<protein>
    <submittedName>
        <fullName evidence="2">Uncharacterized protein</fullName>
    </submittedName>
</protein>
<accession>A0AA38R5Y9</accession>
<organism evidence="2 3">
    <name type="scientific">Coniochaeta hoffmannii</name>
    <dbReference type="NCBI Taxonomy" id="91930"/>
    <lineage>
        <taxon>Eukaryota</taxon>
        <taxon>Fungi</taxon>
        <taxon>Dikarya</taxon>
        <taxon>Ascomycota</taxon>
        <taxon>Pezizomycotina</taxon>
        <taxon>Sordariomycetes</taxon>
        <taxon>Sordariomycetidae</taxon>
        <taxon>Coniochaetales</taxon>
        <taxon>Coniochaetaceae</taxon>
        <taxon>Coniochaeta</taxon>
    </lineage>
</organism>
<keyword evidence="1" id="KW-1133">Transmembrane helix</keyword>
<keyword evidence="1" id="KW-0472">Membrane</keyword>
<evidence type="ECO:0000313" key="2">
    <source>
        <dbReference type="EMBL" id="KAJ9138298.1"/>
    </source>
</evidence>
<gene>
    <name evidence="2" type="ORF">NKR19_g7889</name>
</gene>